<dbReference type="PANTHER" id="PTHR21017">
    <property type="entry name" value="NIPSNAP-RELATED"/>
    <property type="match status" value="1"/>
</dbReference>
<sequence>MATRVLQRFGNGLSQAKNTAQSTGQTVVLSRGLSASNHRSREDSWFKSLFVRKVDPRKDAHSHLLTKNEESNLYKIQCKLMCLLLFSLDSEETLPSIHNDKYYPCELVGTWNTWYGEQDQAGKNAGSRVHTPPLSSLVELHILWNWHTCRDMQP</sequence>
<dbReference type="AlphaFoldDB" id="A0A8C8CSP9"/>
<accession>A0A8C8CSP9</accession>
<evidence type="ECO:0000313" key="2">
    <source>
        <dbReference type="Proteomes" id="UP000694402"/>
    </source>
</evidence>
<organism evidence="1 2">
    <name type="scientific">Oncorhynchus tshawytscha</name>
    <name type="common">Chinook salmon</name>
    <name type="synonym">Salmo tshawytscha</name>
    <dbReference type="NCBI Taxonomy" id="74940"/>
    <lineage>
        <taxon>Eukaryota</taxon>
        <taxon>Metazoa</taxon>
        <taxon>Chordata</taxon>
        <taxon>Craniata</taxon>
        <taxon>Vertebrata</taxon>
        <taxon>Euteleostomi</taxon>
        <taxon>Actinopterygii</taxon>
        <taxon>Neopterygii</taxon>
        <taxon>Teleostei</taxon>
        <taxon>Protacanthopterygii</taxon>
        <taxon>Salmoniformes</taxon>
        <taxon>Salmonidae</taxon>
        <taxon>Salmoninae</taxon>
        <taxon>Oncorhynchus</taxon>
    </lineage>
</organism>
<name>A0A8C8CSP9_ONCTS</name>
<evidence type="ECO:0000313" key="1">
    <source>
        <dbReference type="Ensembl" id="ENSOTSP00005016615.1"/>
    </source>
</evidence>
<gene>
    <name evidence="1" type="primary">NIPSNAP2</name>
</gene>
<keyword evidence="2" id="KW-1185">Reference proteome</keyword>
<dbReference type="Ensembl" id="ENSOTST00005018100.2">
    <property type="protein sequence ID" value="ENSOTSP00005016615.1"/>
    <property type="gene ID" value="ENSOTSG00005076555.1"/>
</dbReference>
<dbReference type="GeneTree" id="ENSGT00950000183018"/>
<dbReference type="InterPro" id="IPR051557">
    <property type="entry name" value="NipSnap_domain"/>
</dbReference>
<reference evidence="1" key="2">
    <citation type="submission" date="2025-09" db="UniProtKB">
        <authorList>
            <consortium name="Ensembl"/>
        </authorList>
    </citation>
    <scope>IDENTIFICATION</scope>
</reference>
<reference evidence="1" key="1">
    <citation type="submission" date="2025-08" db="UniProtKB">
        <authorList>
            <consortium name="Ensembl"/>
        </authorList>
    </citation>
    <scope>IDENTIFICATION</scope>
</reference>
<proteinExistence type="predicted"/>
<dbReference type="PANTHER" id="PTHR21017:SF14">
    <property type="entry name" value="PROTEIN NIPSNAP HOMOLOG 2"/>
    <property type="match status" value="1"/>
</dbReference>
<dbReference type="GO" id="GO:0005739">
    <property type="term" value="C:mitochondrion"/>
    <property type="evidence" value="ECO:0007669"/>
    <property type="project" value="TreeGrafter"/>
</dbReference>
<protein>
    <submittedName>
        <fullName evidence="1">Uncharacterized protein</fullName>
    </submittedName>
</protein>
<dbReference type="Proteomes" id="UP000694402">
    <property type="component" value="Unassembled WGS sequence"/>
</dbReference>